<dbReference type="InterPro" id="IPR004027">
    <property type="entry name" value="SEC_C_motif"/>
</dbReference>
<comment type="caution">
    <text evidence="2">The sequence shown here is derived from an EMBL/GenBank/DDBJ whole genome shotgun (WGS) entry which is preliminary data.</text>
</comment>
<accession>A0A2H0TBG2</accession>
<dbReference type="Gene3D" id="3.10.450.50">
    <property type="match status" value="1"/>
</dbReference>
<name>A0A2H0TBG2_9BACT</name>
<dbReference type="Pfam" id="PF02810">
    <property type="entry name" value="SEC-C"/>
    <property type="match status" value="1"/>
</dbReference>
<sequence>DPLVEYKRESYKMFVQLQNNISKQVAYSIFKVGMVPQNQGQSTINNKQELILKGAEKSGNQQSAFSPQQIEQNKMSETKPSKIGAVSSSVVQHAPVDGKDKVGRNDPCPCGSGKKYKKCCGK</sequence>
<feature type="non-terminal residue" evidence="2">
    <location>
        <position position="1"/>
    </location>
</feature>
<organism evidence="2 3">
    <name type="scientific">Candidatus Nomurabacteria bacterium CG10_big_fil_rev_8_21_14_0_10_35_16</name>
    <dbReference type="NCBI Taxonomy" id="1974731"/>
    <lineage>
        <taxon>Bacteria</taxon>
        <taxon>Candidatus Nomuraibacteriota</taxon>
    </lineage>
</organism>
<dbReference type="SUPFAM" id="SSF81886">
    <property type="entry name" value="Helical scaffold and wing domains of SecA"/>
    <property type="match status" value="1"/>
</dbReference>
<dbReference type="PANTHER" id="PTHR33747">
    <property type="entry name" value="UPF0225 PROTEIN SCO1677"/>
    <property type="match status" value="1"/>
</dbReference>
<evidence type="ECO:0000256" key="1">
    <source>
        <dbReference type="SAM" id="MobiDB-lite"/>
    </source>
</evidence>
<dbReference type="EMBL" id="PFCQ01000009">
    <property type="protein sequence ID" value="PIR68331.1"/>
    <property type="molecule type" value="Genomic_DNA"/>
</dbReference>
<feature type="region of interest" description="Disordered" evidence="1">
    <location>
        <begin position="56"/>
        <end position="122"/>
    </location>
</feature>
<reference evidence="3" key="1">
    <citation type="submission" date="2017-09" db="EMBL/GenBank/DDBJ databases">
        <title>Depth-based differentiation of microbial function through sediment-hosted aquifers and enrichment of novel symbionts in the deep terrestrial subsurface.</title>
        <authorList>
            <person name="Probst A.J."/>
            <person name="Ladd B."/>
            <person name="Jarett J.K."/>
            <person name="Geller-Mcgrath D.E."/>
            <person name="Sieber C.M.K."/>
            <person name="Emerson J.B."/>
            <person name="Anantharaman K."/>
            <person name="Thomas B.C."/>
            <person name="Malmstrom R."/>
            <person name="Stieglmeier M."/>
            <person name="Klingl A."/>
            <person name="Woyke T."/>
            <person name="Ryan C.M."/>
            <person name="Banfield J.F."/>
        </authorList>
    </citation>
    <scope>NUCLEOTIDE SEQUENCE [LARGE SCALE GENOMIC DNA]</scope>
</reference>
<dbReference type="PANTHER" id="PTHR33747:SF1">
    <property type="entry name" value="ADENYLATE CYCLASE-ASSOCIATED CAP C-TERMINAL DOMAIN-CONTAINING PROTEIN"/>
    <property type="match status" value="1"/>
</dbReference>
<dbReference type="InterPro" id="IPR036266">
    <property type="entry name" value="SecA_Wing/Scaffold_sf"/>
</dbReference>
<protein>
    <submittedName>
        <fullName evidence="2">Preprotein translocase subunit SecA</fullName>
    </submittedName>
</protein>
<proteinExistence type="predicted"/>
<evidence type="ECO:0000313" key="2">
    <source>
        <dbReference type="EMBL" id="PIR68331.1"/>
    </source>
</evidence>
<feature type="compositionally biased region" description="Polar residues" evidence="1">
    <location>
        <begin position="58"/>
        <end position="73"/>
    </location>
</feature>
<dbReference type="Proteomes" id="UP000230094">
    <property type="component" value="Unassembled WGS sequence"/>
</dbReference>
<evidence type="ECO:0000313" key="3">
    <source>
        <dbReference type="Proteomes" id="UP000230094"/>
    </source>
</evidence>
<gene>
    <name evidence="2" type="primary">secA</name>
    <name evidence="2" type="ORF">COU49_01625</name>
</gene>
<dbReference type="AlphaFoldDB" id="A0A2H0TBG2"/>